<keyword evidence="20" id="KW-1185">Reference proteome</keyword>
<evidence type="ECO:0000256" key="13">
    <source>
        <dbReference type="ARBA" id="ARBA00023209"/>
    </source>
</evidence>
<keyword evidence="9 18" id="KW-0812">Transmembrane</keyword>
<dbReference type="AlphaFoldDB" id="A0A1G5RUY1"/>
<evidence type="ECO:0000256" key="18">
    <source>
        <dbReference type="SAM" id="Phobius"/>
    </source>
</evidence>
<feature type="transmembrane region" description="Helical" evidence="18">
    <location>
        <begin position="93"/>
        <end position="111"/>
    </location>
</feature>
<evidence type="ECO:0000256" key="17">
    <source>
        <dbReference type="RuleBase" id="RU003750"/>
    </source>
</evidence>
<dbReference type="PROSITE" id="PS00379">
    <property type="entry name" value="CDP_ALCOHOL_P_TRANSF"/>
    <property type="match status" value="1"/>
</dbReference>
<dbReference type="STRING" id="1120920.SAMN03080599_01012"/>
<feature type="transmembrane region" description="Helical" evidence="18">
    <location>
        <begin position="146"/>
        <end position="166"/>
    </location>
</feature>
<feature type="transmembrane region" description="Helical" evidence="18">
    <location>
        <begin position="30"/>
        <end position="47"/>
    </location>
</feature>
<feature type="transmembrane region" description="Helical" evidence="18">
    <location>
        <begin position="123"/>
        <end position="140"/>
    </location>
</feature>
<keyword evidence="10 18" id="KW-1133">Transmembrane helix</keyword>
<evidence type="ECO:0000313" key="20">
    <source>
        <dbReference type="Proteomes" id="UP000199208"/>
    </source>
</evidence>
<dbReference type="RefSeq" id="WP_092589793.1">
    <property type="nucleotide sequence ID" value="NZ_FMWL01000003.1"/>
</dbReference>
<dbReference type="GO" id="GO:0016020">
    <property type="term" value="C:membrane"/>
    <property type="evidence" value="ECO:0007669"/>
    <property type="project" value="UniProtKB-SubCell"/>
</dbReference>
<evidence type="ECO:0000256" key="1">
    <source>
        <dbReference type="ARBA" id="ARBA00003973"/>
    </source>
</evidence>
<evidence type="ECO:0000256" key="3">
    <source>
        <dbReference type="ARBA" id="ARBA00005042"/>
    </source>
</evidence>
<accession>A0A1G5RUY1</accession>
<evidence type="ECO:0000256" key="16">
    <source>
        <dbReference type="NCBIfam" id="TIGR00560"/>
    </source>
</evidence>
<keyword evidence="13" id="KW-0594">Phospholipid biosynthesis</keyword>
<comment type="function">
    <text evidence="1">This protein catalyzes the committed step to the synthesis of the acidic phospholipids.</text>
</comment>
<dbReference type="InterPro" id="IPR048254">
    <property type="entry name" value="CDP_ALCOHOL_P_TRANSF_CS"/>
</dbReference>
<evidence type="ECO:0000256" key="9">
    <source>
        <dbReference type="ARBA" id="ARBA00022692"/>
    </source>
</evidence>
<name>A0A1G5RUY1_9FIRM</name>
<evidence type="ECO:0000256" key="5">
    <source>
        <dbReference type="ARBA" id="ARBA00013170"/>
    </source>
</evidence>
<comment type="catalytic activity">
    <reaction evidence="15">
        <text>a CDP-1,2-diacyl-sn-glycerol + sn-glycerol 3-phosphate = a 1,2-diacyl-sn-glycero-3-phospho-(1'-sn-glycero-3'-phosphate) + CMP + H(+)</text>
        <dbReference type="Rhea" id="RHEA:12593"/>
        <dbReference type="ChEBI" id="CHEBI:15378"/>
        <dbReference type="ChEBI" id="CHEBI:57597"/>
        <dbReference type="ChEBI" id="CHEBI:58332"/>
        <dbReference type="ChEBI" id="CHEBI:60110"/>
        <dbReference type="ChEBI" id="CHEBI:60377"/>
        <dbReference type="EC" id="2.7.8.5"/>
    </reaction>
</comment>
<evidence type="ECO:0000256" key="6">
    <source>
        <dbReference type="ARBA" id="ARBA00014944"/>
    </source>
</evidence>
<dbReference type="EMBL" id="FMWL01000003">
    <property type="protein sequence ID" value="SCZ77924.1"/>
    <property type="molecule type" value="Genomic_DNA"/>
</dbReference>
<evidence type="ECO:0000256" key="4">
    <source>
        <dbReference type="ARBA" id="ARBA00010441"/>
    </source>
</evidence>
<evidence type="ECO:0000256" key="14">
    <source>
        <dbReference type="ARBA" id="ARBA00023264"/>
    </source>
</evidence>
<feature type="transmembrane region" description="Helical" evidence="18">
    <location>
        <begin position="68"/>
        <end position="87"/>
    </location>
</feature>
<dbReference type="Gene3D" id="1.20.120.1760">
    <property type="match status" value="1"/>
</dbReference>
<dbReference type="OrthoDB" id="9796672at2"/>
<evidence type="ECO:0000256" key="11">
    <source>
        <dbReference type="ARBA" id="ARBA00023098"/>
    </source>
</evidence>
<keyword evidence="14" id="KW-1208">Phospholipid metabolism</keyword>
<comment type="similarity">
    <text evidence="4 17">Belongs to the CDP-alcohol phosphatidyltransferase class-I family.</text>
</comment>
<comment type="pathway">
    <text evidence="3">Phospholipid metabolism; phosphatidylglycerol biosynthesis; phosphatidylglycerol from CDP-diacylglycerol: step 1/2.</text>
</comment>
<dbReference type="PIRSF" id="PIRSF000847">
    <property type="entry name" value="Phos_ph_gly_syn"/>
    <property type="match status" value="1"/>
</dbReference>
<proteinExistence type="inferred from homology"/>
<dbReference type="GO" id="GO:0008444">
    <property type="term" value="F:CDP-diacylglycerol-glycerol-3-phosphate 3-phosphatidyltransferase activity"/>
    <property type="evidence" value="ECO:0007669"/>
    <property type="project" value="UniProtKB-UniRule"/>
</dbReference>
<evidence type="ECO:0000313" key="19">
    <source>
        <dbReference type="EMBL" id="SCZ77924.1"/>
    </source>
</evidence>
<dbReference type="PANTHER" id="PTHR14269:SF62">
    <property type="entry name" value="CDP-DIACYLGLYCEROL--GLYCEROL-3-PHOSPHATE 3-PHOSPHATIDYLTRANSFERASE 1, CHLOROPLASTIC"/>
    <property type="match status" value="1"/>
</dbReference>
<sequence length="178" mass="20146">MKHLPNILTIMRLFLVPIFAFLYFSNIENAHFYALAVFILAGITDLLDGYIARKYDLISVVGTVLDPLADKLMLLTALLCLTVDGIMPLWAMAIVLIKELFMIAGGLIMYFRKEKSVIPANKFGKLATLLFTLAVFFMIVQPTAWYTMALLVSAIASKLWAFTSYAKHYYHNVRTQSH</sequence>
<dbReference type="InterPro" id="IPR000462">
    <property type="entry name" value="CDP-OH_P_trans"/>
</dbReference>
<evidence type="ECO:0000256" key="7">
    <source>
        <dbReference type="ARBA" id="ARBA00022516"/>
    </source>
</evidence>
<dbReference type="PANTHER" id="PTHR14269">
    <property type="entry name" value="CDP-DIACYLGLYCEROL--GLYCEROL-3-PHOSPHATE 3-PHOSPHATIDYLTRANSFERASE-RELATED"/>
    <property type="match status" value="1"/>
</dbReference>
<evidence type="ECO:0000256" key="12">
    <source>
        <dbReference type="ARBA" id="ARBA00023136"/>
    </source>
</evidence>
<dbReference type="Pfam" id="PF01066">
    <property type="entry name" value="CDP-OH_P_transf"/>
    <property type="match status" value="1"/>
</dbReference>
<dbReference type="InterPro" id="IPR004570">
    <property type="entry name" value="Phosphatidylglycerol_P_synth"/>
</dbReference>
<reference evidence="19 20" key="1">
    <citation type="submission" date="2016-10" db="EMBL/GenBank/DDBJ databases">
        <authorList>
            <person name="de Groot N.N."/>
        </authorList>
    </citation>
    <scope>NUCLEOTIDE SEQUENCE [LARGE SCALE GENOMIC DNA]</scope>
    <source>
        <strain evidence="19 20">DSM 2784</strain>
    </source>
</reference>
<feature type="transmembrane region" description="Helical" evidence="18">
    <location>
        <begin position="7"/>
        <end position="24"/>
    </location>
</feature>
<dbReference type="NCBIfam" id="TIGR00560">
    <property type="entry name" value="pgsA"/>
    <property type="match status" value="1"/>
</dbReference>
<evidence type="ECO:0000256" key="2">
    <source>
        <dbReference type="ARBA" id="ARBA00004141"/>
    </source>
</evidence>
<evidence type="ECO:0000256" key="8">
    <source>
        <dbReference type="ARBA" id="ARBA00022679"/>
    </source>
</evidence>
<dbReference type="UniPathway" id="UPA00084">
    <property type="reaction ID" value="UER00503"/>
</dbReference>
<dbReference type="InterPro" id="IPR050324">
    <property type="entry name" value="CDP-alcohol_PTase-I"/>
</dbReference>
<keyword evidence="8 17" id="KW-0808">Transferase</keyword>
<comment type="subcellular location">
    <subcellularLocation>
        <location evidence="2">Membrane</location>
        <topology evidence="2">Multi-pass membrane protein</topology>
    </subcellularLocation>
</comment>
<keyword evidence="12 18" id="KW-0472">Membrane</keyword>
<dbReference type="EC" id="2.7.8.5" evidence="5 16"/>
<gene>
    <name evidence="19" type="ORF">SAMN03080599_01012</name>
</gene>
<keyword evidence="11" id="KW-0443">Lipid metabolism</keyword>
<dbReference type="InterPro" id="IPR043130">
    <property type="entry name" value="CDP-OH_PTrfase_TM_dom"/>
</dbReference>
<organism evidence="19 20">
    <name type="scientific">Acidaminobacter hydrogenoformans DSM 2784</name>
    <dbReference type="NCBI Taxonomy" id="1120920"/>
    <lineage>
        <taxon>Bacteria</taxon>
        <taxon>Bacillati</taxon>
        <taxon>Bacillota</taxon>
        <taxon>Clostridia</taxon>
        <taxon>Peptostreptococcales</taxon>
        <taxon>Acidaminobacteraceae</taxon>
        <taxon>Acidaminobacter</taxon>
    </lineage>
</organism>
<evidence type="ECO:0000256" key="15">
    <source>
        <dbReference type="ARBA" id="ARBA00048586"/>
    </source>
</evidence>
<dbReference type="Proteomes" id="UP000199208">
    <property type="component" value="Unassembled WGS sequence"/>
</dbReference>
<evidence type="ECO:0000256" key="10">
    <source>
        <dbReference type="ARBA" id="ARBA00022989"/>
    </source>
</evidence>
<dbReference type="GO" id="GO:0006655">
    <property type="term" value="P:phosphatidylglycerol biosynthetic process"/>
    <property type="evidence" value="ECO:0007669"/>
    <property type="project" value="UniProtKB-UniPathway"/>
</dbReference>
<keyword evidence="7" id="KW-0444">Lipid biosynthesis</keyword>
<protein>
    <recommendedName>
        <fullName evidence="6 16">CDP-diacylglycerol--glycerol-3-phosphate 3-phosphatidyltransferase</fullName>
        <ecNumber evidence="5 16">2.7.8.5</ecNumber>
    </recommendedName>
</protein>